<dbReference type="EMBL" id="CP080095">
    <property type="protein sequence ID" value="QYD68210.1"/>
    <property type="molecule type" value="Genomic_DNA"/>
</dbReference>
<evidence type="ECO:0000313" key="3">
    <source>
        <dbReference type="Proteomes" id="UP000826462"/>
    </source>
</evidence>
<feature type="transmembrane region" description="Helical" evidence="1">
    <location>
        <begin position="12"/>
        <end position="35"/>
    </location>
</feature>
<dbReference type="RefSeq" id="WP_219797603.1">
    <property type="nucleotide sequence ID" value="NZ_CP080095.1"/>
</dbReference>
<dbReference type="Proteomes" id="UP000826462">
    <property type="component" value="Chromosome 1"/>
</dbReference>
<evidence type="ECO:0000313" key="2">
    <source>
        <dbReference type="EMBL" id="QYD68210.1"/>
    </source>
</evidence>
<keyword evidence="1" id="KW-1133">Transmembrane helix</keyword>
<evidence type="ECO:0000256" key="1">
    <source>
        <dbReference type="SAM" id="Phobius"/>
    </source>
</evidence>
<reference evidence="2 3" key="1">
    <citation type="submission" date="2021-07" db="EMBL/GenBank/DDBJ databases">
        <title>Paraburkholderia edwinii protects Aspergillus sp. from phenazines by acting as a toxin sponge.</title>
        <authorList>
            <person name="Dahlstrom K.M."/>
            <person name="Newman D.K."/>
        </authorList>
    </citation>
    <scope>NUCLEOTIDE SEQUENCE [LARGE SCALE GENOMIC DNA]</scope>
    <source>
        <strain evidence="2 3">Pe01</strain>
    </source>
</reference>
<organism evidence="2 3">
    <name type="scientific">Paraburkholderia edwinii</name>
    <dbReference type="NCBI Taxonomy" id="2861782"/>
    <lineage>
        <taxon>Bacteria</taxon>
        <taxon>Pseudomonadati</taxon>
        <taxon>Pseudomonadota</taxon>
        <taxon>Betaproteobacteria</taxon>
        <taxon>Burkholderiales</taxon>
        <taxon>Burkholderiaceae</taxon>
        <taxon>Paraburkholderia</taxon>
    </lineage>
</organism>
<proteinExistence type="predicted"/>
<gene>
    <name evidence="2" type="ORF">KZJ38_18345</name>
</gene>
<keyword evidence="1" id="KW-0812">Transmembrane</keyword>
<keyword evidence="1" id="KW-0472">Membrane</keyword>
<protein>
    <submittedName>
        <fullName evidence="2">Uncharacterized protein</fullName>
    </submittedName>
</protein>
<keyword evidence="3" id="KW-1185">Reference proteome</keyword>
<accession>A0ABX8ULQ1</accession>
<name>A0ABX8ULQ1_9BURK</name>
<sequence length="141" mass="15381">MTLLSHGTLSPFEAFVTISIVLAFAVIVFAVLPGLPRMLDKAGGRRLAQVRVIASFGGPYLRSGGAFYRFSLYERYLVVCFMTARSYPYEGVRVRDPFNKVGSSLSLTLDGVPVTLRGNSEGLERFSEALSKYVTSSGAEL</sequence>